<dbReference type="AlphaFoldDB" id="A0AAW9Q7H6"/>
<sequence>MKWNLEQKLIVGGLCAALLLMGIISWISYQNAIQLIKSTERIKKTYTTLEYLAEVQATLNEAEAGRRGYLLFGTQVELERYNFAIARAFEILNALEQSLESRTSQKEHLQQLRSLIEERQKLYLKSNILFHLNPNELSPNHPMVIATSKNRTALQQVFVAIQSEEQSSLKIWIEHSNNDMQYRMAIENVGTMLSFTIFLIVYIVFYQQLLRRQKAERMQRKILQEKELSELKLEFLALVSHEFRTPLSVILGSAQLLKDNLENRVEQLQLRSLTRIESSAKSMKHMLADVLTIARADAGKLEYNPSWVELQSFCLNLVEDMQLSDRFQHTIKLIDLGNRTHGWLDEVSIYSVLSNLLSNAIKYSPIGSNIDFVLNGQVDMITFQIKDEGMGISSETQTILFEPFSRGANARGIVGTGLGLALVKRCLDLHQGKIMVDSHTGAGTTFTIHIPQPQSSPSQLSRDTIE</sequence>
<dbReference type="Gene3D" id="3.30.565.10">
    <property type="entry name" value="Histidine kinase-like ATPase, C-terminal domain"/>
    <property type="match status" value="1"/>
</dbReference>
<keyword evidence="11" id="KW-1185">Reference proteome</keyword>
<proteinExistence type="predicted"/>
<dbReference type="PROSITE" id="PS50109">
    <property type="entry name" value="HIS_KIN"/>
    <property type="match status" value="1"/>
</dbReference>
<keyword evidence="8" id="KW-0812">Transmembrane</keyword>
<dbReference type="SMART" id="SM00388">
    <property type="entry name" value="HisKA"/>
    <property type="match status" value="1"/>
</dbReference>
<evidence type="ECO:0000313" key="11">
    <source>
        <dbReference type="Proteomes" id="UP001333818"/>
    </source>
</evidence>
<dbReference type="Proteomes" id="UP001333818">
    <property type="component" value="Unassembled WGS sequence"/>
</dbReference>
<feature type="transmembrane region" description="Helical" evidence="8">
    <location>
        <begin position="189"/>
        <end position="210"/>
    </location>
</feature>
<dbReference type="PANTHER" id="PTHR43711:SF26">
    <property type="entry name" value="SENSOR HISTIDINE KINASE RCSC"/>
    <property type="match status" value="1"/>
</dbReference>
<keyword evidence="10" id="KW-0067">ATP-binding</keyword>
<dbReference type="InterPro" id="IPR003661">
    <property type="entry name" value="HisK_dim/P_dom"/>
</dbReference>
<evidence type="ECO:0000256" key="1">
    <source>
        <dbReference type="ARBA" id="ARBA00000085"/>
    </source>
</evidence>
<keyword evidence="4" id="KW-0808">Transferase</keyword>
<dbReference type="Pfam" id="PF00512">
    <property type="entry name" value="HisKA"/>
    <property type="match status" value="1"/>
</dbReference>
<dbReference type="EMBL" id="JAZBJZ010000099">
    <property type="protein sequence ID" value="MEE3718888.1"/>
    <property type="molecule type" value="Genomic_DNA"/>
</dbReference>
<dbReference type="EC" id="2.7.13.3" evidence="2"/>
<dbReference type="SUPFAM" id="SSF55874">
    <property type="entry name" value="ATPase domain of HSP90 chaperone/DNA topoisomerase II/histidine kinase"/>
    <property type="match status" value="1"/>
</dbReference>
<dbReference type="InterPro" id="IPR003594">
    <property type="entry name" value="HATPase_dom"/>
</dbReference>
<keyword evidence="3" id="KW-0597">Phosphoprotein</keyword>
<evidence type="ECO:0000256" key="5">
    <source>
        <dbReference type="ARBA" id="ARBA00022777"/>
    </source>
</evidence>
<accession>A0AAW9Q7H6</accession>
<organism evidence="10 11">
    <name type="scientific">Tumidithrix elongata BACA0141</name>
    <dbReference type="NCBI Taxonomy" id="2716417"/>
    <lineage>
        <taxon>Bacteria</taxon>
        <taxon>Bacillati</taxon>
        <taxon>Cyanobacteriota</taxon>
        <taxon>Cyanophyceae</taxon>
        <taxon>Pseudanabaenales</taxon>
        <taxon>Pseudanabaenaceae</taxon>
        <taxon>Tumidithrix</taxon>
        <taxon>Tumidithrix elongata</taxon>
    </lineage>
</organism>
<dbReference type="InterPro" id="IPR050736">
    <property type="entry name" value="Sensor_HK_Regulatory"/>
</dbReference>
<evidence type="ECO:0000256" key="8">
    <source>
        <dbReference type="SAM" id="Phobius"/>
    </source>
</evidence>
<keyword evidence="6" id="KW-0902">Two-component regulatory system</keyword>
<dbReference type="GO" id="GO:0005524">
    <property type="term" value="F:ATP binding"/>
    <property type="evidence" value="ECO:0007669"/>
    <property type="project" value="UniProtKB-KW"/>
</dbReference>
<dbReference type="InterPro" id="IPR007891">
    <property type="entry name" value="CHASE3"/>
</dbReference>
<keyword evidence="8" id="KW-1133">Transmembrane helix</keyword>
<name>A0AAW9Q7H6_9CYAN</name>
<dbReference type="InterPro" id="IPR036890">
    <property type="entry name" value="HATPase_C_sf"/>
</dbReference>
<dbReference type="PRINTS" id="PR00344">
    <property type="entry name" value="BCTRLSENSOR"/>
</dbReference>
<dbReference type="PANTHER" id="PTHR43711">
    <property type="entry name" value="TWO-COMPONENT HISTIDINE KINASE"/>
    <property type="match status" value="1"/>
</dbReference>
<dbReference type="InterPro" id="IPR005467">
    <property type="entry name" value="His_kinase_dom"/>
</dbReference>
<dbReference type="SUPFAM" id="SSF47384">
    <property type="entry name" value="Homodimeric domain of signal transducing histidine kinase"/>
    <property type="match status" value="1"/>
</dbReference>
<feature type="domain" description="Histidine kinase" evidence="9">
    <location>
        <begin position="238"/>
        <end position="454"/>
    </location>
</feature>
<evidence type="ECO:0000256" key="6">
    <source>
        <dbReference type="ARBA" id="ARBA00023012"/>
    </source>
</evidence>
<evidence type="ECO:0000259" key="9">
    <source>
        <dbReference type="PROSITE" id="PS50109"/>
    </source>
</evidence>
<evidence type="ECO:0000256" key="7">
    <source>
        <dbReference type="SAM" id="MobiDB-lite"/>
    </source>
</evidence>
<keyword evidence="10" id="KW-0547">Nucleotide-binding</keyword>
<dbReference type="GO" id="GO:0000155">
    <property type="term" value="F:phosphorelay sensor kinase activity"/>
    <property type="evidence" value="ECO:0007669"/>
    <property type="project" value="InterPro"/>
</dbReference>
<keyword evidence="8" id="KW-0472">Membrane</keyword>
<comment type="catalytic activity">
    <reaction evidence="1">
        <text>ATP + protein L-histidine = ADP + protein N-phospho-L-histidine.</text>
        <dbReference type="EC" id="2.7.13.3"/>
    </reaction>
</comment>
<evidence type="ECO:0000256" key="3">
    <source>
        <dbReference type="ARBA" id="ARBA00022553"/>
    </source>
</evidence>
<reference evidence="10" key="1">
    <citation type="submission" date="2024-01" db="EMBL/GenBank/DDBJ databases">
        <title>Bank of Algae and Cyanobacteria of the Azores (BACA) strain genomes.</title>
        <authorList>
            <person name="Luz R."/>
            <person name="Cordeiro R."/>
            <person name="Fonseca A."/>
            <person name="Goncalves V."/>
        </authorList>
    </citation>
    <scope>NUCLEOTIDE SEQUENCE</scope>
    <source>
        <strain evidence="10">BACA0141</strain>
    </source>
</reference>
<dbReference type="Gene3D" id="1.10.287.130">
    <property type="match status" value="1"/>
</dbReference>
<feature type="region of interest" description="Disordered" evidence="7">
    <location>
        <begin position="447"/>
        <end position="466"/>
    </location>
</feature>
<evidence type="ECO:0000256" key="4">
    <source>
        <dbReference type="ARBA" id="ARBA00022679"/>
    </source>
</evidence>
<evidence type="ECO:0000256" key="2">
    <source>
        <dbReference type="ARBA" id="ARBA00012438"/>
    </source>
</evidence>
<comment type="caution">
    <text evidence="10">The sequence shown here is derived from an EMBL/GenBank/DDBJ whole genome shotgun (WGS) entry which is preliminary data.</text>
</comment>
<dbReference type="InterPro" id="IPR004358">
    <property type="entry name" value="Sig_transdc_His_kin-like_C"/>
</dbReference>
<dbReference type="InterPro" id="IPR036097">
    <property type="entry name" value="HisK_dim/P_sf"/>
</dbReference>
<evidence type="ECO:0000313" key="10">
    <source>
        <dbReference type="EMBL" id="MEE3718888.1"/>
    </source>
</evidence>
<dbReference type="Pfam" id="PF05227">
    <property type="entry name" value="CHASE3"/>
    <property type="match status" value="1"/>
</dbReference>
<dbReference type="RefSeq" id="WP_330485324.1">
    <property type="nucleotide sequence ID" value="NZ_JAZBJZ010000099.1"/>
</dbReference>
<feature type="transmembrane region" description="Helical" evidence="8">
    <location>
        <begin position="9"/>
        <end position="29"/>
    </location>
</feature>
<keyword evidence="5" id="KW-0418">Kinase</keyword>
<gene>
    <name evidence="10" type="ORF">V2H45_19270</name>
</gene>
<protein>
    <recommendedName>
        <fullName evidence="2">histidine kinase</fullName>
        <ecNumber evidence="2">2.7.13.3</ecNumber>
    </recommendedName>
</protein>
<dbReference type="Pfam" id="PF02518">
    <property type="entry name" value="HATPase_c"/>
    <property type="match status" value="1"/>
</dbReference>
<dbReference type="SMART" id="SM00387">
    <property type="entry name" value="HATPase_c"/>
    <property type="match status" value="1"/>
</dbReference>
<dbReference type="CDD" id="cd00082">
    <property type="entry name" value="HisKA"/>
    <property type="match status" value="1"/>
</dbReference>